<feature type="domain" description="CheW-like" evidence="1">
    <location>
        <begin position="14"/>
        <end position="155"/>
    </location>
</feature>
<protein>
    <submittedName>
        <fullName evidence="2">Purine-binding chemotaxis protein CheW</fullName>
    </submittedName>
</protein>
<reference evidence="2 3" key="1">
    <citation type="submission" date="2023-07" db="EMBL/GenBank/DDBJ databases">
        <title>Genomic Encyclopedia of Type Strains, Phase IV (KMG-IV): sequencing the most valuable type-strain genomes for metagenomic binning, comparative biology and taxonomic classification.</title>
        <authorList>
            <person name="Goeker M."/>
        </authorList>
    </citation>
    <scope>NUCLEOTIDE SEQUENCE [LARGE SCALE GENOMIC DNA]</scope>
    <source>
        <strain evidence="2 3">DSM 5896</strain>
    </source>
</reference>
<dbReference type="RefSeq" id="WP_307434321.1">
    <property type="nucleotide sequence ID" value="NZ_JAUSVK010000001.1"/>
</dbReference>
<feature type="domain" description="CheW-like" evidence="1">
    <location>
        <begin position="352"/>
        <end position="494"/>
    </location>
</feature>
<comment type="caution">
    <text evidence="2">The sequence shown here is derived from an EMBL/GenBank/DDBJ whole genome shotgun (WGS) entry which is preliminary data.</text>
</comment>
<dbReference type="PANTHER" id="PTHR22617">
    <property type="entry name" value="CHEMOTAXIS SENSOR HISTIDINE KINASE-RELATED"/>
    <property type="match status" value="1"/>
</dbReference>
<organism evidence="2 3">
    <name type="scientific">Labrys monachus</name>
    <dbReference type="NCBI Taxonomy" id="217067"/>
    <lineage>
        <taxon>Bacteria</taxon>
        <taxon>Pseudomonadati</taxon>
        <taxon>Pseudomonadota</taxon>
        <taxon>Alphaproteobacteria</taxon>
        <taxon>Hyphomicrobiales</taxon>
        <taxon>Xanthobacteraceae</taxon>
        <taxon>Labrys</taxon>
    </lineage>
</organism>
<keyword evidence="3" id="KW-1185">Reference proteome</keyword>
<dbReference type="EMBL" id="JAUSVK010000001">
    <property type="protein sequence ID" value="MDQ0395529.1"/>
    <property type="molecule type" value="Genomic_DNA"/>
</dbReference>
<gene>
    <name evidence="2" type="ORF">J3R73_005321</name>
</gene>
<sequence>MAEPAALAEGEGEPRRFLTFRSERRLYALPAEDVLEVMQTPDVARVPRAPPFLLGIANLRGMATPLASLSGLLGRQVPPPASSSRAIVLNIGQRVAIVVDGLSALVSIEPDQLESAGAAWAGERGEAVSGAFRWSGHADIVRILDIRALLAAAFVRRAAAERPRGRLHAELPAALAPDAPSWTRYVVFETGGQEYALDVAAVREIVPAPEVLAAMPESEDVVMGLTAYRGGILPLLSMAGLLGFRSAARPDAGSRILVVGIRGTLAGLAVDKARAILDADPTLVEPLPAMLAARSGGETRIKAVYRDEAGTRLVSIVAVDTLFREDIMQRLSAPGRPAAQGETGGSEASPGQSTILVFRLGDEEYGLPISCIEEVAPVPTRISRLPRAPDFLDGVTSHRGEVLPVIDQRRRFDMPAGASLPSRRLVVLRSGGHRAGLIVDGVSEVLRTSEGAIQPPPELTGEATRYVEGVVDTGERGRLVLLLNPAELLSVSERSELDSFTTSHPAPLP</sequence>
<dbReference type="PROSITE" id="PS50851">
    <property type="entry name" value="CHEW"/>
    <property type="match status" value="3"/>
</dbReference>
<evidence type="ECO:0000313" key="2">
    <source>
        <dbReference type="EMBL" id="MDQ0395529.1"/>
    </source>
</evidence>
<dbReference type="Proteomes" id="UP001237448">
    <property type="component" value="Unassembled WGS sequence"/>
</dbReference>
<dbReference type="Pfam" id="PF01584">
    <property type="entry name" value="CheW"/>
    <property type="match status" value="3"/>
</dbReference>
<dbReference type="InterPro" id="IPR039315">
    <property type="entry name" value="CheW"/>
</dbReference>
<accession>A0ABU0FLP3</accession>
<dbReference type="SUPFAM" id="SSF50341">
    <property type="entry name" value="CheW-like"/>
    <property type="match status" value="3"/>
</dbReference>
<dbReference type="Gene3D" id="2.30.30.40">
    <property type="entry name" value="SH3 Domains"/>
    <property type="match status" value="3"/>
</dbReference>
<dbReference type="InterPro" id="IPR036061">
    <property type="entry name" value="CheW-like_dom_sf"/>
</dbReference>
<evidence type="ECO:0000259" key="1">
    <source>
        <dbReference type="PROSITE" id="PS50851"/>
    </source>
</evidence>
<dbReference type="PANTHER" id="PTHR22617:SF23">
    <property type="entry name" value="CHEMOTAXIS PROTEIN CHEW"/>
    <property type="match status" value="1"/>
</dbReference>
<evidence type="ECO:0000313" key="3">
    <source>
        <dbReference type="Proteomes" id="UP001237448"/>
    </source>
</evidence>
<feature type="domain" description="CheW-like" evidence="1">
    <location>
        <begin position="182"/>
        <end position="328"/>
    </location>
</feature>
<name>A0ABU0FLP3_9HYPH</name>
<dbReference type="InterPro" id="IPR002545">
    <property type="entry name" value="CheW-lke_dom"/>
</dbReference>
<dbReference type="SMART" id="SM00260">
    <property type="entry name" value="CheW"/>
    <property type="match status" value="3"/>
</dbReference>
<dbReference type="Gene3D" id="2.40.50.180">
    <property type="entry name" value="CheA-289, Domain 4"/>
    <property type="match status" value="3"/>
</dbReference>
<proteinExistence type="predicted"/>